<dbReference type="InterPro" id="IPR001567">
    <property type="entry name" value="Pept_M3A_M3B_dom"/>
</dbReference>
<dbReference type="PANTHER" id="PTHR11804:SF45">
    <property type="entry name" value="SIMILAR TO OLIGOENDOPEPTIDASE"/>
    <property type="match status" value="1"/>
</dbReference>
<protein>
    <recommendedName>
        <fullName evidence="6">Oligopeptidase F</fullName>
        <ecNumber evidence="6">3.4.24.-</ecNumber>
    </recommendedName>
</protein>
<gene>
    <name evidence="9" type="primary">pepF</name>
    <name evidence="9" type="ORF">HMPREF0769_12364</name>
</gene>
<comment type="similarity">
    <text evidence="6">Belongs to the peptidase M3B family.</text>
</comment>
<comment type="cofactor">
    <cofactor evidence="6">
        <name>Zn(2+)</name>
        <dbReference type="ChEBI" id="CHEBI:29105"/>
    </cofactor>
    <text evidence="6">Binds 1 zinc ion.</text>
</comment>
<sequence length="614" mass="70610">MNVLYQRSDYMSQGLPLREDVPVSETWDLTDLFKDDQQYYESIDALVQQANQFHHTYATTLNSIEQINTALAELENILIALDRLSNYAELRLSVDTSNIEAQVLSAKLSTTYGKIVSQLSFVESEILELPEEILQQLEKSCPYQHYIKQLIKQKPFQLSASVEQLLAILSPTLNSPYDLYGTTKMLDITFDSFEHDGTTYPVDYATFENDYEDNKDPEFRRKSFKSFSDGIRKYQHTTAATYNMQVQQEKIEADLRGFESVIDYLLHSQEVTRDMFDRQIDMIMRDLAPVMQKYAKLLQRIHGLDNMRFEDLKISVDPDYEPEISIEDSKNYIFGALSVLGDDYTNMLREAYDQRWIDFAQNKGKDTGAFCASPYFTHSYVFISWTGKMAEAFVLAHELGHAGHFTLAQKHQPYLESEASMYFVEAPSTLNEMLMANYLFNKSDNPRFKRWVIGSILSRTYYHNMVTHLLEAAYQREVYRKVDQGESLNAPTLNEIMLNVYKQFFGDAVDMTEGAELTWMRQPHYYMGLYSYTYSAGLTIGTVVSQKIKNEGQPAVDAWLETLKKGGSVSPVELANIAGVDITTEQPLKSTIQYISDLVDEVEKLTDEIEQANN</sequence>
<dbReference type="AlphaFoldDB" id="A0A0E1X7E7"/>
<evidence type="ECO:0000256" key="3">
    <source>
        <dbReference type="ARBA" id="ARBA00022801"/>
    </source>
</evidence>
<keyword evidence="4 6" id="KW-0862">Zinc</keyword>
<dbReference type="InterPro" id="IPR004438">
    <property type="entry name" value="Peptidase_M3B"/>
</dbReference>
<dbReference type="InterPro" id="IPR042088">
    <property type="entry name" value="OligoPept_F_C"/>
</dbReference>
<dbReference type="NCBIfam" id="TIGR00181">
    <property type="entry name" value="pepF"/>
    <property type="match status" value="1"/>
</dbReference>
<dbReference type="SUPFAM" id="SSF55486">
    <property type="entry name" value="Metalloproteases ('zincins'), catalytic domain"/>
    <property type="match status" value="1"/>
</dbReference>
<dbReference type="Proteomes" id="UP000003455">
    <property type="component" value="Chromosome"/>
</dbReference>
<evidence type="ECO:0000259" key="7">
    <source>
        <dbReference type="Pfam" id="PF01432"/>
    </source>
</evidence>
<proteinExistence type="inferred from homology"/>
<accession>A0A0E1X7E7</accession>
<dbReference type="GO" id="GO:0006518">
    <property type="term" value="P:peptide metabolic process"/>
    <property type="evidence" value="ECO:0007669"/>
    <property type="project" value="TreeGrafter"/>
</dbReference>
<dbReference type="GO" id="GO:0046872">
    <property type="term" value="F:metal ion binding"/>
    <property type="evidence" value="ECO:0007669"/>
    <property type="project" value="UniProtKB-UniRule"/>
</dbReference>
<evidence type="ECO:0000256" key="2">
    <source>
        <dbReference type="ARBA" id="ARBA00022723"/>
    </source>
</evidence>
<keyword evidence="5 6" id="KW-0482">Metalloprotease</keyword>
<dbReference type="HOGENOM" id="CLU_021290_1_1_9"/>
<dbReference type="Gene3D" id="1.10.1370.20">
    <property type="entry name" value="Oligoendopeptidase f, C-terminal domain"/>
    <property type="match status" value="1"/>
</dbReference>
<reference evidence="9" key="1">
    <citation type="submission" date="2010-05" db="EMBL/GenBank/DDBJ databases">
        <authorList>
            <person name="Muzny D."/>
            <person name="Qin X."/>
            <person name="Buhay C."/>
            <person name="Dugan-Rocha S."/>
            <person name="Ding Y."/>
            <person name="Chen G."/>
            <person name="Hawes A."/>
            <person name="Holder M."/>
            <person name="Jhangiani S."/>
            <person name="Johnson A."/>
            <person name="Khan Z."/>
            <person name="Li Z."/>
            <person name="Liu W."/>
            <person name="Liu X."/>
            <person name="Perez L."/>
            <person name="Shen H."/>
            <person name="Wang Q."/>
            <person name="Watt J."/>
            <person name="Xi L."/>
            <person name="Xin Y."/>
            <person name="Zhou J."/>
            <person name="Deng J."/>
            <person name="Jiang H."/>
            <person name="Liu Y."/>
            <person name="Qu J."/>
            <person name="Song X.-Z."/>
            <person name="Zhang L."/>
            <person name="Villasana D."/>
            <person name="Johnson A."/>
            <person name="Liu J."/>
            <person name="Liyanage D."/>
            <person name="Lorensuhewa L."/>
            <person name="Robinson T."/>
            <person name="Song A."/>
            <person name="Song B.-B."/>
            <person name="Dinh H."/>
            <person name="Thornton R."/>
            <person name="Coyle M."/>
            <person name="Francisco L."/>
            <person name="Jackson L."/>
            <person name="Javaid M."/>
            <person name="Korchina V."/>
            <person name="Kovar C."/>
            <person name="Mata R."/>
            <person name="Mathew T."/>
            <person name="Ngo R."/>
            <person name="Nguyen L."/>
            <person name="Nguyen N."/>
            <person name="Okwuonu G."/>
            <person name="Ongeri F."/>
            <person name="Pham C."/>
            <person name="Simmons D."/>
            <person name="Wilczek-Boney K."/>
            <person name="Hale W."/>
            <person name="Jakkamsetti A."/>
            <person name="Pham P."/>
            <person name="Ruth R."/>
            <person name="San Lucas F."/>
            <person name="Warren J."/>
            <person name="Zhang J."/>
            <person name="Zhao Z."/>
            <person name="Zhou C."/>
            <person name="Zhu D."/>
            <person name="Lee S."/>
            <person name="Bess C."/>
            <person name="Blankenburg K."/>
            <person name="Forbes L."/>
            <person name="Fu Q."/>
            <person name="Gubbala S."/>
            <person name="Hirani K."/>
            <person name="Jayaseelan J.C."/>
            <person name="Lara F."/>
            <person name="Munidasa M."/>
            <person name="Palculict T."/>
            <person name="Patil S."/>
            <person name="Pu L.-L."/>
            <person name="Saada N."/>
            <person name="Tang L."/>
            <person name="Weissenberger G."/>
            <person name="Zhu Y."/>
            <person name="Hemphill L."/>
            <person name="Shang Y."/>
            <person name="Youmans B."/>
            <person name="Ayvaz T."/>
            <person name="Ross M."/>
            <person name="Santibanez J."/>
            <person name="Aqrawi P."/>
            <person name="Gross S."/>
            <person name="Joshi V."/>
            <person name="Fowler G."/>
            <person name="Nazareth L."/>
            <person name="Reid J."/>
            <person name="Worley K."/>
            <person name="Petrosino J."/>
            <person name="Highlander S."/>
            <person name="Gibbs R."/>
        </authorList>
    </citation>
    <scope>NUCLEOTIDE SEQUENCE [LARGE SCALE GENOMIC DNA]</scope>
    <source>
        <strain evidence="9">MN8</strain>
    </source>
</reference>
<evidence type="ECO:0000256" key="1">
    <source>
        <dbReference type="ARBA" id="ARBA00022670"/>
    </source>
</evidence>
<keyword evidence="3 6" id="KW-0378">Hydrolase</keyword>
<dbReference type="InterPro" id="IPR013647">
    <property type="entry name" value="OligopepF_N_dom"/>
</dbReference>
<dbReference type="GO" id="GO:0004222">
    <property type="term" value="F:metalloendopeptidase activity"/>
    <property type="evidence" value="ECO:0007669"/>
    <property type="project" value="UniProtKB-UniRule"/>
</dbReference>
<evidence type="ECO:0000259" key="8">
    <source>
        <dbReference type="Pfam" id="PF08439"/>
    </source>
</evidence>
<keyword evidence="2 6" id="KW-0479">Metal-binding</keyword>
<dbReference type="EMBL" id="ACJA02000004">
    <property type="protein sequence ID" value="EFH94743.1"/>
    <property type="molecule type" value="Genomic_DNA"/>
</dbReference>
<evidence type="ECO:0000256" key="6">
    <source>
        <dbReference type="RuleBase" id="RU368091"/>
    </source>
</evidence>
<dbReference type="Pfam" id="PF01432">
    <property type="entry name" value="Peptidase_M3"/>
    <property type="match status" value="1"/>
</dbReference>
<dbReference type="Gene3D" id="1.20.140.70">
    <property type="entry name" value="Oligopeptidase f, N-terminal domain"/>
    <property type="match status" value="1"/>
</dbReference>
<name>A0A0E1X7E7_STAAU</name>
<dbReference type="EC" id="3.4.24.-" evidence="6"/>
<dbReference type="CDD" id="cd09609">
    <property type="entry name" value="M3B_PepF"/>
    <property type="match status" value="1"/>
</dbReference>
<dbReference type="InterPro" id="IPR034009">
    <property type="entry name" value="M3B_PepF_4"/>
</dbReference>
<feature type="domain" description="Peptidase M3A/M3B catalytic" evidence="7">
    <location>
        <begin position="213"/>
        <end position="592"/>
    </location>
</feature>
<feature type="domain" description="Oligopeptidase F N-terminal" evidence="8">
    <location>
        <begin position="125"/>
        <end position="190"/>
    </location>
</feature>
<organism evidence="9">
    <name type="scientific">Staphylococcus aureus subsp. aureus MN8</name>
    <dbReference type="NCBI Taxonomy" id="548470"/>
    <lineage>
        <taxon>Bacteria</taxon>
        <taxon>Bacillati</taxon>
        <taxon>Bacillota</taxon>
        <taxon>Bacilli</taxon>
        <taxon>Bacillales</taxon>
        <taxon>Staphylococcaceae</taxon>
        <taxon>Staphylococcus</taxon>
    </lineage>
</organism>
<dbReference type="GO" id="GO:0006508">
    <property type="term" value="P:proteolysis"/>
    <property type="evidence" value="ECO:0007669"/>
    <property type="project" value="UniProtKB-KW"/>
</dbReference>
<evidence type="ECO:0000256" key="5">
    <source>
        <dbReference type="ARBA" id="ARBA00023049"/>
    </source>
</evidence>
<dbReference type="InterPro" id="IPR045090">
    <property type="entry name" value="Pept_M3A_M3B"/>
</dbReference>
<comment type="caution">
    <text evidence="9">The sequence shown here is derived from an EMBL/GenBank/DDBJ whole genome shotgun (WGS) entry which is preliminary data.</text>
</comment>
<evidence type="ECO:0000313" key="9">
    <source>
        <dbReference type="EMBL" id="EFH94743.1"/>
    </source>
</evidence>
<dbReference type="Pfam" id="PF08439">
    <property type="entry name" value="Peptidase_M3_N"/>
    <property type="match status" value="1"/>
</dbReference>
<dbReference type="PANTHER" id="PTHR11804">
    <property type="entry name" value="PROTEASE M3 THIMET OLIGOPEPTIDASE-RELATED"/>
    <property type="match status" value="1"/>
</dbReference>
<keyword evidence="1 6" id="KW-0645">Protease</keyword>
<evidence type="ECO:0000256" key="4">
    <source>
        <dbReference type="ARBA" id="ARBA00022833"/>
    </source>
</evidence>
<comment type="function">
    <text evidence="6">Has oligopeptidase activity and degrades a variety of small bioactive peptides.</text>
</comment>